<dbReference type="AlphaFoldDB" id="R4V1W2"/>
<sequence>MAGPKEHRTSKHRSGSKDDKDEDGTPKKSKSHREDSSRPKSRSGKHADQDTSGQESGAGEDRPHKSSKHSKDKDKDKKSSSSRRESSRKATPVAEAAGDASRLYSAQTTPAPARGDEVPPGGCPFDWGDADSDLSTSFSEYDKCSRSLSVGDLDSAASYHHHRELDPGDAATLPPAAVKGEFKATFSKVEGRLPPQSRLVIRRFKREKPHKKEKPVRVRTGESASITYKKAKKSTVVEVTLQTAGTPFAGITKRLRDLDLSSGQKQTWTLEPLVGPADLGAFVGPWSVGVSYSY</sequence>
<evidence type="ECO:0000256" key="1">
    <source>
        <dbReference type="SAM" id="MobiDB-lite"/>
    </source>
</evidence>
<proteinExistence type="evidence at transcript level"/>
<feature type="non-terminal residue" evidence="2">
    <location>
        <position position="294"/>
    </location>
</feature>
<feature type="compositionally biased region" description="Basic and acidic residues" evidence="1">
    <location>
        <begin position="15"/>
        <end position="38"/>
    </location>
</feature>
<feature type="compositionally biased region" description="Basic and acidic residues" evidence="1">
    <location>
        <begin position="59"/>
        <end position="88"/>
    </location>
</feature>
<accession>R4V1W2</accession>
<dbReference type="EMBL" id="KC740868">
    <property type="protein sequence ID" value="AGM32692.1"/>
    <property type="molecule type" value="mRNA"/>
</dbReference>
<feature type="region of interest" description="Disordered" evidence="1">
    <location>
        <begin position="1"/>
        <end position="129"/>
    </location>
</feature>
<evidence type="ECO:0000313" key="2">
    <source>
        <dbReference type="EMBL" id="AGM32692.1"/>
    </source>
</evidence>
<name>R4V1W2_COPFO</name>
<reference evidence="2" key="1">
    <citation type="submission" date="2013-03" db="EMBL/GenBank/DDBJ databases">
        <title>Immune-Related transcriptome of Coptotermes formosanus Shiraki workers: the defense mechanism.</title>
        <authorList>
            <person name="Hussain A."/>
            <person name="Li Y.F."/>
            <person name="Wen S.Y."/>
        </authorList>
    </citation>
    <scope>NUCLEOTIDE SEQUENCE</scope>
</reference>
<protein>
    <submittedName>
        <fullName evidence="2">Uncharacterized protein</fullName>
    </submittedName>
</protein>
<organism evidence="2">
    <name type="scientific">Coptotermes formosanus</name>
    <name type="common">Formosan subterranean termite</name>
    <dbReference type="NCBI Taxonomy" id="36987"/>
    <lineage>
        <taxon>Eukaryota</taxon>
        <taxon>Metazoa</taxon>
        <taxon>Ecdysozoa</taxon>
        <taxon>Arthropoda</taxon>
        <taxon>Hexapoda</taxon>
        <taxon>Insecta</taxon>
        <taxon>Pterygota</taxon>
        <taxon>Neoptera</taxon>
        <taxon>Polyneoptera</taxon>
        <taxon>Dictyoptera</taxon>
        <taxon>Blattodea</taxon>
        <taxon>Blattoidea</taxon>
        <taxon>Termitoidae</taxon>
        <taxon>Rhinotermitidae</taxon>
        <taxon>Coptotermes</taxon>
    </lineage>
</organism>